<proteinExistence type="predicted"/>
<dbReference type="InterPro" id="IPR036188">
    <property type="entry name" value="FAD/NAD-bd_sf"/>
</dbReference>
<dbReference type="RefSeq" id="WP_028372832.1">
    <property type="nucleotide sequence ID" value="NZ_CAAAJD010000017.1"/>
</dbReference>
<dbReference type="InterPro" id="IPR051704">
    <property type="entry name" value="FAD_aromatic-hydroxylase"/>
</dbReference>
<name>A0A0W0VRU1_9GAMM</name>
<dbReference type="STRING" id="45067.Llan_1118"/>
<dbReference type="Proteomes" id="UP000054869">
    <property type="component" value="Unassembled WGS sequence"/>
</dbReference>
<evidence type="ECO:0000313" key="3">
    <source>
        <dbReference type="Proteomes" id="UP000054869"/>
    </source>
</evidence>
<evidence type="ECO:0000259" key="1">
    <source>
        <dbReference type="Pfam" id="PF01494"/>
    </source>
</evidence>
<dbReference type="eggNOG" id="COG0654">
    <property type="taxonomic scope" value="Bacteria"/>
</dbReference>
<dbReference type="SUPFAM" id="SSF51905">
    <property type="entry name" value="FAD/NAD(P)-binding domain"/>
    <property type="match status" value="1"/>
</dbReference>
<feature type="domain" description="FAD-binding" evidence="1">
    <location>
        <begin position="2"/>
        <end position="333"/>
    </location>
</feature>
<dbReference type="EMBL" id="LNYI01000022">
    <property type="protein sequence ID" value="KTD22767.1"/>
    <property type="molecule type" value="Genomic_DNA"/>
</dbReference>
<dbReference type="PANTHER" id="PTHR46865:SF2">
    <property type="entry name" value="MONOOXYGENASE"/>
    <property type="match status" value="1"/>
</dbReference>
<keyword evidence="3" id="KW-1185">Reference proteome</keyword>
<accession>A0A0W0VRU1</accession>
<dbReference type="Pfam" id="PF01494">
    <property type="entry name" value="FAD_binding_3"/>
    <property type="match status" value="1"/>
</dbReference>
<gene>
    <name evidence="2" type="ORF">Llan_1118</name>
</gene>
<dbReference type="Gene3D" id="3.30.9.10">
    <property type="entry name" value="D-Amino Acid Oxidase, subunit A, domain 2"/>
    <property type="match status" value="1"/>
</dbReference>
<protein>
    <submittedName>
        <fullName evidence="2">Oxidoreductase</fullName>
    </submittedName>
</protein>
<dbReference type="PATRIC" id="fig|45067.4.peg.1170"/>
<dbReference type="OrthoDB" id="5499180at2"/>
<dbReference type="AlphaFoldDB" id="A0A0W0VRU1"/>
<evidence type="ECO:0000313" key="2">
    <source>
        <dbReference type="EMBL" id="KTD22767.1"/>
    </source>
</evidence>
<dbReference type="GO" id="GO:0071949">
    <property type="term" value="F:FAD binding"/>
    <property type="evidence" value="ECO:0007669"/>
    <property type="project" value="InterPro"/>
</dbReference>
<sequence length="396" mass="43929">MKVLISGAGIAGLTVAYWLKRYGFTPTIVERAPALLTGGYKIDVRGTALQVLRRMGIYDAIVASGTNMQGALLVNKEGKIIHEMSGDEFGHRVGDDVEIIRGVLCQILMEQVPDVEFIFGDSVKNISPSSKGVQIDFQNNKSREFDLVIGADGLHSNVRRLAFGDETSFLHNLGLYLCVFTVPNYLNLDRIEMQYTELGKVAAVWSARGEPNMKACFGFAAPSTLIDLHNKAQQQQVLRTIYQGIGWEVPQFLQMMPDSPDFYFDTAAQIYMDHWSQGRVSLVGDAAYCASPMSGQGTSLALIGAYVLAGELAAAKGAYQTAFDQYEKQMRSLVKVNQELGIRAAKLMRSQEKSNLLAWLLKQLMQIVPGRLTKFFINRATRRINQAANFISLKDY</sequence>
<comment type="caution">
    <text evidence="2">The sequence shown here is derived from an EMBL/GenBank/DDBJ whole genome shotgun (WGS) entry which is preliminary data.</text>
</comment>
<organism evidence="2 3">
    <name type="scientific">Legionella lansingensis</name>
    <dbReference type="NCBI Taxonomy" id="45067"/>
    <lineage>
        <taxon>Bacteria</taxon>
        <taxon>Pseudomonadati</taxon>
        <taxon>Pseudomonadota</taxon>
        <taxon>Gammaproteobacteria</taxon>
        <taxon>Legionellales</taxon>
        <taxon>Legionellaceae</taxon>
        <taxon>Legionella</taxon>
    </lineage>
</organism>
<dbReference type="InterPro" id="IPR002938">
    <property type="entry name" value="FAD-bd"/>
</dbReference>
<dbReference type="PRINTS" id="PR00420">
    <property type="entry name" value="RNGMNOXGNASE"/>
</dbReference>
<dbReference type="PANTHER" id="PTHR46865">
    <property type="entry name" value="OXIDOREDUCTASE-RELATED"/>
    <property type="match status" value="1"/>
</dbReference>
<reference evidence="2 3" key="1">
    <citation type="submission" date="2015-11" db="EMBL/GenBank/DDBJ databases">
        <title>Genomic analysis of 38 Legionella species identifies large and diverse effector repertoires.</title>
        <authorList>
            <person name="Burstein D."/>
            <person name="Amaro F."/>
            <person name="Zusman T."/>
            <person name="Lifshitz Z."/>
            <person name="Cohen O."/>
            <person name="Gilbert J.A."/>
            <person name="Pupko T."/>
            <person name="Shuman H.A."/>
            <person name="Segal G."/>
        </authorList>
    </citation>
    <scope>NUCLEOTIDE SEQUENCE [LARGE SCALE GENOMIC DNA]</scope>
    <source>
        <strain evidence="2 3">ATCC 49751</strain>
    </source>
</reference>
<dbReference type="Gene3D" id="3.50.50.60">
    <property type="entry name" value="FAD/NAD(P)-binding domain"/>
    <property type="match status" value="1"/>
</dbReference>